<evidence type="ECO:0000259" key="2">
    <source>
        <dbReference type="Pfam" id="PF00535"/>
    </source>
</evidence>
<accession>A0A062I6V4</accession>
<dbReference type="PATRIC" id="fig|1310697.3.peg.2735"/>
<dbReference type="SUPFAM" id="SSF53448">
    <property type="entry name" value="Nucleotide-diphospho-sugar transferases"/>
    <property type="match status" value="1"/>
</dbReference>
<dbReference type="EMBL" id="JMOD01000057">
    <property type="protein sequence ID" value="KCY17506.1"/>
    <property type="molecule type" value="Genomic_DNA"/>
</dbReference>
<dbReference type="EMBL" id="JMOD01000070">
    <property type="protein sequence ID" value="KCY16899.1"/>
    <property type="molecule type" value="Genomic_DNA"/>
</dbReference>
<dbReference type="AlphaFoldDB" id="A0A062I6V4"/>
<keyword evidence="1" id="KW-0812">Transmembrane</keyword>
<gene>
    <name evidence="5" type="ORF">J596_2850</name>
    <name evidence="4" type="ORF">J596_3136</name>
    <name evidence="3" type="ORF">J596_4202</name>
</gene>
<feature type="domain" description="Glycosyltransferase 2-like" evidence="2">
    <location>
        <begin position="45"/>
        <end position="129"/>
    </location>
</feature>
<proteinExistence type="predicted"/>
<dbReference type="Proteomes" id="UP000027327">
    <property type="component" value="Unassembled WGS sequence"/>
</dbReference>
<organism evidence="4 6">
    <name type="scientific">Acinetobacter baumannii 21072</name>
    <dbReference type="NCBI Taxonomy" id="1310697"/>
    <lineage>
        <taxon>Bacteria</taxon>
        <taxon>Pseudomonadati</taxon>
        <taxon>Pseudomonadota</taxon>
        <taxon>Gammaproteobacteria</taxon>
        <taxon>Moraxellales</taxon>
        <taxon>Moraxellaceae</taxon>
        <taxon>Acinetobacter</taxon>
        <taxon>Acinetobacter calcoaceticus/baumannii complex</taxon>
    </lineage>
</organism>
<dbReference type="Pfam" id="PF00535">
    <property type="entry name" value="Glycos_transf_2"/>
    <property type="match status" value="1"/>
</dbReference>
<dbReference type="EMBL" id="JMOD01000203">
    <property type="protein sequence ID" value="KCY07960.1"/>
    <property type="molecule type" value="Genomic_DNA"/>
</dbReference>
<dbReference type="GO" id="GO:0016740">
    <property type="term" value="F:transferase activity"/>
    <property type="evidence" value="ECO:0007669"/>
    <property type="project" value="UniProtKB-KW"/>
</dbReference>
<dbReference type="InterPro" id="IPR001173">
    <property type="entry name" value="Glyco_trans_2-like"/>
</dbReference>
<name>A0A062I6V4_ACIBA</name>
<evidence type="ECO:0000313" key="4">
    <source>
        <dbReference type="EMBL" id="KCY16899.1"/>
    </source>
</evidence>
<dbReference type="InterPro" id="IPR029044">
    <property type="entry name" value="Nucleotide-diphossugar_trans"/>
</dbReference>
<sequence length="256" mass="29742">MSINNVCVLLSTMDNKIPLFLKKNSGVAVVINQTKDLDFVGFNNIVFHNFNEKGLSKSRNRAILLANSKYCCIADDDIYYVDDYKEKIIKSFDAIPDADVLVFQIYTPEGLPYKKYKNYIFKMNKFSIMKVSSIEIIFNREAILSKNIRFDERFGLGSLFKSGEENIFLADCLKNGLNIYAVNENLVFHPFESSGKIINDNFFYDRGAVFFRIYGFFIANLLYFYFSFKKSKSKRQALSNLILMYKGLFRYLKVSK</sequence>
<protein>
    <submittedName>
        <fullName evidence="4">Glycosyl transferase 2 family protein</fullName>
    </submittedName>
</protein>
<evidence type="ECO:0000256" key="1">
    <source>
        <dbReference type="SAM" id="Phobius"/>
    </source>
</evidence>
<dbReference type="Gene3D" id="3.90.550.10">
    <property type="entry name" value="Spore Coat Polysaccharide Biosynthesis Protein SpsA, Chain A"/>
    <property type="match status" value="1"/>
</dbReference>
<evidence type="ECO:0000313" key="6">
    <source>
        <dbReference type="Proteomes" id="UP000027327"/>
    </source>
</evidence>
<evidence type="ECO:0000313" key="3">
    <source>
        <dbReference type="EMBL" id="KCY07960.1"/>
    </source>
</evidence>
<dbReference type="RefSeq" id="WP_000026469.1">
    <property type="nucleotide sequence ID" value="NZ_JMOD01000057.1"/>
</dbReference>
<reference evidence="4 6" key="1">
    <citation type="submission" date="2014-04" db="EMBL/GenBank/DDBJ databases">
        <title>Comparative genomics and transcriptomics to identify genetic mechanisms underlying the emergence of carbapenem resistant Acinetobacter baumannii (CRAb).</title>
        <authorList>
            <person name="Harris A.D."/>
            <person name="Johnson K.J."/>
            <person name="George J."/>
            <person name="Nadendla S."/>
            <person name="Daugherty S.C."/>
            <person name="Parankush S."/>
            <person name="Sadzewicz L."/>
            <person name="Tallon L."/>
            <person name="Sengamalay N."/>
            <person name="Hazen T.H."/>
            <person name="Rasko D.A."/>
        </authorList>
    </citation>
    <scope>NUCLEOTIDE SEQUENCE [LARGE SCALE GENOMIC DNA]</scope>
    <source>
        <strain evidence="4 6">21072</strain>
    </source>
</reference>
<keyword evidence="1" id="KW-0472">Membrane</keyword>
<keyword evidence="4" id="KW-0808">Transferase</keyword>
<keyword evidence="1" id="KW-1133">Transmembrane helix</keyword>
<feature type="transmembrane region" description="Helical" evidence="1">
    <location>
        <begin position="209"/>
        <end position="226"/>
    </location>
</feature>
<evidence type="ECO:0000313" key="5">
    <source>
        <dbReference type="EMBL" id="KCY17506.1"/>
    </source>
</evidence>
<comment type="caution">
    <text evidence="4">The sequence shown here is derived from an EMBL/GenBank/DDBJ whole genome shotgun (WGS) entry which is preliminary data.</text>
</comment>